<dbReference type="AlphaFoldDB" id="A0A8C0KWW1"/>
<dbReference type="GeneTree" id="ENSGT00530000063691"/>
<organism evidence="2 3">
    <name type="scientific">Canis lupus dingo</name>
    <name type="common">dingo</name>
    <dbReference type="NCBI Taxonomy" id="286419"/>
    <lineage>
        <taxon>Eukaryota</taxon>
        <taxon>Metazoa</taxon>
        <taxon>Chordata</taxon>
        <taxon>Craniata</taxon>
        <taxon>Vertebrata</taxon>
        <taxon>Euteleostomi</taxon>
        <taxon>Mammalia</taxon>
        <taxon>Eutheria</taxon>
        <taxon>Laurasiatheria</taxon>
        <taxon>Carnivora</taxon>
        <taxon>Caniformia</taxon>
        <taxon>Canidae</taxon>
        <taxon>Canis</taxon>
    </lineage>
</organism>
<dbReference type="GO" id="GO:0072686">
    <property type="term" value="C:mitotic spindle"/>
    <property type="evidence" value="ECO:0007669"/>
    <property type="project" value="TreeGrafter"/>
</dbReference>
<dbReference type="Ensembl" id="ENSCAFT00020024908.1">
    <property type="protein sequence ID" value="ENSCAFP00020021522.1"/>
    <property type="gene ID" value="ENSCAFG00020017018.1"/>
</dbReference>
<name>A0A8C0KWW1_CANLU</name>
<evidence type="ECO:0000313" key="2">
    <source>
        <dbReference type="Ensembl" id="ENSCAFP00020021522.1"/>
    </source>
</evidence>
<accession>A0A8C0KWW1</accession>
<feature type="compositionally biased region" description="Polar residues" evidence="1">
    <location>
        <begin position="104"/>
        <end position="135"/>
    </location>
</feature>
<evidence type="ECO:0000313" key="3">
    <source>
        <dbReference type="Proteomes" id="UP000694391"/>
    </source>
</evidence>
<reference evidence="2" key="2">
    <citation type="submission" date="2025-09" db="UniProtKB">
        <authorList>
            <consortium name="Ensembl"/>
        </authorList>
    </citation>
    <scope>IDENTIFICATION</scope>
</reference>
<dbReference type="PANTHER" id="PTHR47078">
    <property type="entry name" value="CYTOSKELETON-ASSOCIATED PROTEIN 2-LIKE"/>
    <property type="match status" value="1"/>
</dbReference>
<sequence>MVPPGPSAAAQERQRKLQEYLAAKGKLKCQTTKPYLKAKSNRLNPPPSKSNIIPKKDVTNHVALPIKATRPISIKLQPRPGNLMGSQKSKLEPPKLLGRRLTSGCVSSNSNCKPSSKGQQHKAVSSTTEELSRKTMGSLNMQELKTAKQQVADQGNTKYADSVNKMKIKTFVLDSIKFEMPASIK</sequence>
<dbReference type="GO" id="GO:0005813">
    <property type="term" value="C:centrosome"/>
    <property type="evidence" value="ECO:0007669"/>
    <property type="project" value="TreeGrafter"/>
</dbReference>
<dbReference type="GO" id="GO:0005829">
    <property type="term" value="C:cytosol"/>
    <property type="evidence" value="ECO:0007669"/>
    <property type="project" value="TreeGrafter"/>
</dbReference>
<protein>
    <submittedName>
        <fullName evidence="2">Cytoskeleton associated protein 2 like</fullName>
    </submittedName>
</protein>
<feature type="region of interest" description="Disordered" evidence="1">
    <location>
        <begin position="33"/>
        <end position="56"/>
    </location>
</feature>
<dbReference type="Proteomes" id="UP000694391">
    <property type="component" value="Unplaced"/>
</dbReference>
<feature type="region of interest" description="Disordered" evidence="1">
    <location>
        <begin position="73"/>
        <end position="135"/>
    </location>
</feature>
<dbReference type="PANTHER" id="PTHR47078:SF1">
    <property type="entry name" value="CYTOSKELETON-ASSOCIATED PROTEIN 2-LIKE"/>
    <property type="match status" value="1"/>
</dbReference>
<evidence type="ECO:0000256" key="1">
    <source>
        <dbReference type="SAM" id="MobiDB-lite"/>
    </source>
</evidence>
<dbReference type="InterPro" id="IPR052855">
    <property type="entry name" value="CKAP2-like"/>
</dbReference>
<keyword evidence="3" id="KW-1185">Reference proteome</keyword>
<proteinExistence type="predicted"/>
<reference evidence="2" key="1">
    <citation type="submission" date="2025-08" db="UniProtKB">
        <authorList>
            <consortium name="Ensembl"/>
        </authorList>
    </citation>
    <scope>IDENTIFICATION</scope>
</reference>